<keyword evidence="1" id="KW-0175">Coiled coil</keyword>
<feature type="non-terminal residue" evidence="3">
    <location>
        <position position="339"/>
    </location>
</feature>
<feature type="region of interest" description="Disordered" evidence="2">
    <location>
        <begin position="107"/>
        <end position="182"/>
    </location>
</feature>
<feature type="compositionally biased region" description="Acidic residues" evidence="2">
    <location>
        <begin position="144"/>
        <end position="156"/>
    </location>
</feature>
<organism evidence="3 4">
    <name type="scientific">Anaeromyces robustus</name>
    <dbReference type="NCBI Taxonomy" id="1754192"/>
    <lineage>
        <taxon>Eukaryota</taxon>
        <taxon>Fungi</taxon>
        <taxon>Fungi incertae sedis</taxon>
        <taxon>Chytridiomycota</taxon>
        <taxon>Chytridiomycota incertae sedis</taxon>
        <taxon>Neocallimastigomycetes</taxon>
        <taxon>Neocallimastigales</taxon>
        <taxon>Neocallimastigaceae</taxon>
        <taxon>Anaeromyces</taxon>
    </lineage>
</organism>
<dbReference type="AlphaFoldDB" id="A0A1Y1XHM0"/>
<dbReference type="Proteomes" id="UP000193944">
    <property type="component" value="Unassembled WGS sequence"/>
</dbReference>
<proteinExistence type="predicted"/>
<keyword evidence="4" id="KW-1185">Reference proteome</keyword>
<name>A0A1Y1XHM0_9FUNG</name>
<sequence length="339" mass="38712">MTKMESSSNLINNLLLNLDNLKLQAENKTNIQNNDNFNIQEQLELLKSETQRLTQQYQYTQTSNKNNKTKKIPPPIITGQYKKKSSSQSQTIDDLLLELNNASFQAFGRTPAPKSGKSRKNQGSFIDPRRYSDPYKYTILSTLDETEDDEEEEEENNISNTPRTPKTALPYYGRKNNKNNSSLSCNTNLKLPLNHYISPKSAGARLRSYSQPEHYSSSKYSINGIKSSLHETSTLNNDKPSTKYFLNIKNMNEKQTSEDTFVKPPRSSSINKHGNSYIKVPKNYDDYSSSSEVSDDSEPSTEQVYKQNQYNKTSYLKCNFGLENKSSFQSDVTLVNEDD</sequence>
<gene>
    <name evidence="3" type="ORF">BCR32DRAFT_325519</name>
</gene>
<accession>A0A1Y1XHM0</accession>
<feature type="coiled-coil region" evidence="1">
    <location>
        <begin position="4"/>
        <end position="56"/>
    </location>
</feature>
<dbReference type="OrthoDB" id="2151424at2759"/>
<feature type="region of interest" description="Disordered" evidence="2">
    <location>
        <begin position="255"/>
        <end position="307"/>
    </location>
</feature>
<feature type="region of interest" description="Disordered" evidence="2">
    <location>
        <begin position="61"/>
        <end position="87"/>
    </location>
</feature>
<evidence type="ECO:0000256" key="1">
    <source>
        <dbReference type="SAM" id="Coils"/>
    </source>
</evidence>
<evidence type="ECO:0000256" key="2">
    <source>
        <dbReference type="SAM" id="MobiDB-lite"/>
    </source>
</evidence>
<protein>
    <submittedName>
        <fullName evidence="3">Uncharacterized protein</fullName>
    </submittedName>
</protein>
<evidence type="ECO:0000313" key="3">
    <source>
        <dbReference type="EMBL" id="ORX85243.1"/>
    </source>
</evidence>
<evidence type="ECO:0000313" key="4">
    <source>
        <dbReference type="Proteomes" id="UP000193944"/>
    </source>
</evidence>
<reference evidence="3 4" key="2">
    <citation type="submission" date="2016-08" db="EMBL/GenBank/DDBJ databases">
        <title>Pervasive Adenine N6-methylation of Active Genes in Fungi.</title>
        <authorList>
            <consortium name="DOE Joint Genome Institute"/>
            <person name="Mondo S.J."/>
            <person name="Dannebaum R.O."/>
            <person name="Kuo R.C."/>
            <person name="Labutti K."/>
            <person name="Haridas S."/>
            <person name="Kuo A."/>
            <person name="Salamov A."/>
            <person name="Ahrendt S.R."/>
            <person name="Lipzen A."/>
            <person name="Sullivan W."/>
            <person name="Andreopoulos W.B."/>
            <person name="Clum A."/>
            <person name="Lindquist E."/>
            <person name="Daum C."/>
            <person name="Ramamoorthy G.K."/>
            <person name="Gryganskyi A."/>
            <person name="Culley D."/>
            <person name="Magnuson J.K."/>
            <person name="James T.Y."/>
            <person name="O'Malley M.A."/>
            <person name="Stajich J.E."/>
            <person name="Spatafora J.W."/>
            <person name="Visel A."/>
            <person name="Grigoriev I.V."/>
        </authorList>
    </citation>
    <scope>NUCLEOTIDE SEQUENCE [LARGE SCALE GENOMIC DNA]</scope>
    <source>
        <strain evidence="3 4">S4</strain>
    </source>
</reference>
<dbReference type="EMBL" id="MCFG01000038">
    <property type="protein sequence ID" value="ORX85243.1"/>
    <property type="molecule type" value="Genomic_DNA"/>
</dbReference>
<comment type="caution">
    <text evidence="3">The sequence shown here is derived from an EMBL/GenBank/DDBJ whole genome shotgun (WGS) entry which is preliminary data.</text>
</comment>
<reference evidence="3 4" key="1">
    <citation type="submission" date="2016-08" db="EMBL/GenBank/DDBJ databases">
        <title>A Parts List for Fungal Cellulosomes Revealed by Comparative Genomics.</title>
        <authorList>
            <consortium name="DOE Joint Genome Institute"/>
            <person name="Haitjema C.H."/>
            <person name="Gilmore S.P."/>
            <person name="Henske J.K."/>
            <person name="Solomon K.V."/>
            <person name="De Groot R."/>
            <person name="Kuo A."/>
            <person name="Mondo S.J."/>
            <person name="Salamov A.A."/>
            <person name="Labutti K."/>
            <person name="Zhao Z."/>
            <person name="Chiniquy J."/>
            <person name="Barry K."/>
            <person name="Brewer H.M."/>
            <person name="Purvine S.O."/>
            <person name="Wright A.T."/>
            <person name="Boxma B."/>
            <person name="Van Alen T."/>
            <person name="Hackstein J.H."/>
            <person name="Baker S.E."/>
            <person name="Grigoriev I.V."/>
            <person name="O'Malley M.A."/>
        </authorList>
    </citation>
    <scope>NUCLEOTIDE SEQUENCE [LARGE SCALE GENOMIC DNA]</scope>
    <source>
        <strain evidence="3 4">S4</strain>
    </source>
</reference>